<dbReference type="AlphaFoldDB" id="A0A1A9W1H9"/>
<sequence length="216" mass="25752">MRNCFIIYLGLILIVQSCLTYVIRENADSTSEEDKQLNGNNKLYKEILKEFIDFSIKTSEVFYESTMKIQEEMKENNDLPDGLPNRRHQKFYEILTDIKSSESTPAVLNVYKLTKEIVAADQEVDKFRGDTSSAQLIEKYKIREVMDKIRDRYTTFYENVSKAVEAYWDELNESQKEEQELLFDWNKVFKKEKKFQLKAPKFIYFFHIFMPFGDED</sequence>
<organism evidence="2 3">
    <name type="scientific">Glossina brevipalpis</name>
    <dbReference type="NCBI Taxonomy" id="37001"/>
    <lineage>
        <taxon>Eukaryota</taxon>
        <taxon>Metazoa</taxon>
        <taxon>Ecdysozoa</taxon>
        <taxon>Arthropoda</taxon>
        <taxon>Hexapoda</taxon>
        <taxon>Insecta</taxon>
        <taxon>Pterygota</taxon>
        <taxon>Neoptera</taxon>
        <taxon>Endopterygota</taxon>
        <taxon>Diptera</taxon>
        <taxon>Brachycera</taxon>
        <taxon>Muscomorpha</taxon>
        <taxon>Hippoboscoidea</taxon>
        <taxon>Glossinidae</taxon>
        <taxon>Glossina</taxon>
    </lineage>
</organism>
<dbReference type="VEuPathDB" id="VectorBase:GBRI002932"/>
<evidence type="ECO:0000313" key="3">
    <source>
        <dbReference type="Proteomes" id="UP000091820"/>
    </source>
</evidence>
<accession>A0A1A9W1H9</accession>
<proteinExistence type="predicted"/>
<keyword evidence="1" id="KW-0732">Signal</keyword>
<reference evidence="2" key="2">
    <citation type="submission" date="2020-05" db="UniProtKB">
        <authorList>
            <consortium name="EnsemblMetazoa"/>
        </authorList>
    </citation>
    <scope>IDENTIFICATION</scope>
    <source>
        <strain evidence="2">IAEA</strain>
    </source>
</reference>
<dbReference type="Proteomes" id="UP000091820">
    <property type="component" value="Unassembled WGS sequence"/>
</dbReference>
<keyword evidence="3" id="KW-1185">Reference proteome</keyword>
<protein>
    <submittedName>
        <fullName evidence="2">Uncharacterized protein</fullName>
    </submittedName>
</protein>
<dbReference type="PROSITE" id="PS51257">
    <property type="entry name" value="PROKAR_LIPOPROTEIN"/>
    <property type="match status" value="1"/>
</dbReference>
<reference evidence="3" key="1">
    <citation type="submission" date="2014-03" db="EMBL/GenBank/DDBJ databases">
        <authorList>
            <person name="Aksoy S."/>
            <person name="Warren W."/>
            <person name="Wilson R.K."/>
        </authorList>
    </citation>
    <scope>NUCLEOTIDE SEQUENCE [LARGE SCALE GENOMIC DNA]</scope>
    <source>
        <strain evidence="3">IAEA</strain>
    </source>
</reference>
<dbReference type="EnsemblMetazoa" id="GBRI002932-RA">
    <property type="protein sequence ID" value="GBRI002932-PA"/>
    <property type="gene ID" value="GBRI002932"/>
</dbReference>
<feature type="chain" id="PRO_5008399854" evidence="1">
    <location>
        <begin position="21"/>
        <end position="216"/>
    </location>
</feature>
<feature type="signal peptide" evidence="1">
    <location>
        <begin position="1"/>
        <end position="20"/>
    </location>
</feature>
<evidence type="ECO:0000313" key="2">
    <source>
        <dbReference type="EnsemblMetazoa" id="GBRI002932-PA"/>
    </source>
</evidence>
<evidence type="ECO:0000256" key="1">
    <source>
        <dbReference type="SAM" id="SignalP"/>
    </source>
</evidence>
<name>A0A1A9W1H9_9MUSC</name>